<accession>A0A1S9I8B1</accession>
<evidence type="ECO:0000313" key="18">
    <source>
        <dbReference type="Proteomes" id="UP000190256"/>
    </source>
</evidence>
<keyword evidence="4 9" id="KW-0028">Amino-acid biosynthesis</keyword>
<keyword evidence="5 9" id="KW-0641">Proline biosynthesis</keyword>
<dbReference type="Pfam" id="PF14748">
    <property type="entry name" value="P5CR_dimer"/>
    <property type="match status" value="1"/>
</dbReference>
<evidence type="ECO:0000256" key="1">
    <source>
        <dbReference type="ARBA" id="ARBA00004496"/>
    </source>
</evidence>
<dbReference type="Proteomes" id="UP000190256">
    <property type="component" value="Unassembled WGS sequence"/>
</dbReference>
<evidence type="ECO:0000313" key="17">
    <source>
        <dbReference type="Proteomes" id="UP000190206"/>
    </source>
</evidence>
<dbReference type="AlphaFoldDB" id="A0A1S9I8B1"/>
<evidence type="ECO:0000313" key="15">
    <source>
        <dbReference type="EMBL" id="OOO61586.1"/>
    </source>
</evidence>
<reference evidence="16 18" key="2">
    <citation type="submission" date="2016-12" db="EMBL/GenBank/DDBJ databases">
        <title>Clostridium tepidum sp. nov., a close relative of Clostridium sporogenes and Clostridium botulinum Group I.</title>
        <authorList>
            <person name="Dobritsa A.P."/>
            <person name="Kutumbaka K.K."/>
            <person name="Werner K."/>
            <person name="Wiedmann M."/>
            <person name="Asmus A."/>
            <person name="Samadpour M."/>
        </authorList>
    </citation>
    <scope>NUCLEOTIDE SEQUENCE [LARGE SCALE GENOMIC DNA]</scope>
    <source>
        <strain evidence="16 18">IEH 97212</strain>
    </source>
</reference>
<dbReference type="InterPro" id="IPR053790">
    <property type="entry name" value="P5CR-like_CS"/>
</dbReference>
<evidence type="ECO:0000313" key="16">
    <source>
        <dbReference type="EMBL" id="OOO66571.1"/>
    </source>
</evidence>
<sequence>MNKIIGFIGAGNMGQTMVGGIVSSKLIIAQDIIISDLNEEKLKIVREKFSVRVTTDSNELAKEADILVLAVKPNLYPIVIKDIKDSIKKEAIVVTIAAGKTLNDTETMFGKRIKIVRAMPNTPALVGEGMSAICPNDLVSKEEIKEVINIFESFGKAEIVEEKLMDAVTSVSGSSPAYVYMFIEAMADAAVLEGMPRDKAYKFAAQAVLGSAKMVLETGMHPGVLKDMVCSPGGTTIKAVSTLEKHGFRNAIIEAVKDCATKSKEMSK</sequence>
<keyword evidence="17" id="KW-1185">Reference proteome</keyword>
<evidence type="ECO:0000259" key="14">
    <source>
        <dbReference type="Pfam" id="PF14748"/>
    </source>
</evidence>
<dbReference type="InterPro" id="IPR029036">
    <property type="entry name" value="P5CR_dimer"/>
</dbReference>
<dbReference type="PANTHER" id="PTHR11645:SF0">
    <property type="entry name" value="PYRROLINE-5-CARBOXYLATE REDUCTASE 3"/>
    <property type="match status" value="1"/>
</dbReference>
<dbReference type="Pfam" id="PF03807">
    <property type="entry name" value="F420_oxidored"/>
    <property type="match status" value="1"/>
</dbReference>
<evidence type="ECO:0000256" key="4">
    <source>
        <dbReference type="ARBA" id="ARBA00022605"/>
    </source>
</evidence>
<dbReference type="InterPro" id="IPR000304">
    <property type="entry name" value="Pyrroline-COOH_reductase"/>
</dbReference>
<dbReference type="NCBIfam" id="TIGR00112">
    <property type="entry name" value="proC"/>
    <property type="match status" value="1"/>
</dbReference>
<comment type="similarity">
    <text evidence="2 9 12">Belongs to the pyrroline-5-carboxylate reductase family.</text>
</comment>
<dbReference type="RefSeq" id="WP_078024999.1">
    <property type="nucleotide sequence ID" value="NZ_JADPGM010000015.1"/>
</dbReference>
<dbReference type="EMBL" id="MRAE01000013">
    <property type="protein sequence ID" value="OOO66571.1"/>
    <property type="molecule type" value="Genomic_DNA"/>
</dbReference>
<evidence type="ECO:0000256" key="11">
    <source>
        <dbReference type="PIRSR" id="PIRSR000193-1"/>
    </source>
</evidence>
<feature type="domain" description="Pyrroline-5-carboxylate reductase dimerisation" evidence="14">
    <location>
        <begin position="162"/>
        <end position="266"/>
    </location>
</feature>
<dbReference type="InterPro" id="IPR008927">
    <property type="entry name" value="6-PGluconate_DH-like_C_sf"/>
</dbReference>
<evidence type="ECO:0000256" key="3">
    <source>
        <dbReference type="ARBA" id="ARBA00022490"/>
    </source>
</evidence>
<feature type="binding site" evidence="11">
    <location>
        <begin position="8"/>
        <end position="13"/>
    </location>
    <ligand>
        <name>NADP(+)</name>
        <dbReference type="ChEBI" id="CHEBI:58349"/>
    </ligand>
</feature>
<proteinExistence type="inferred from homology"/>
<dbReference type="SUPFAM" id="SSF51735">
    <property type="entry name" value="NAD(P)-binding Rossmann-fold domains"/>
    <property type="match status" value="1"/>
</dbReference>
<feature type="domain" description="Pyrroline-5-carboxylate reductase catalytic N-terminal" evidence="13">
    <location>
        <begin position="5"/>
        <end position="99"/>
    </location>
</feature>
<dbReference type="STRING" id="1962263.BS637_11725"/>
<dbReference type="InterPro" id="IPR036291">
    <property type="entry name" value="NAD(P)-bd_dom_sf"/>
</dbReference>
<comment type="subcellular location">
    <subcellularLocation>
        <location evidence="1 9">Cytoplasm</location>
    </subcellularLocation>
</comment>
<evidence type="ECO:0000256" key="6">
    <source>
        <dbReference type="ARBA" id="ARBA00022857"/>
    </source>
</evidence>
<evidence type="ECO:0000256" key="12">
    <source>
        <dbReference type="RuleBase" id="RU003903"/>
    </source>
</evidence>
<dbReference type="PROSITE" id="PS00521">
    <property type="entry name" value="P5CR"/>
    <property type="match status" value="1"/>
</dbReference>
<evidence type="ECO:0000259" key="13">
    <source>
        <dbReference type="Pfam" id="PF03807"/>
    </source>
</evidence>
<dbReference type="EC" id="1.5.1.2" evidence="9 10"/>
<dbReference type="FunFam" id="3.40.50.720:FF:000190">
    <property type="entry name" value="Pyrroline-5-carboxylate reductase"/>
    <property type="match status" value="1"/>
</dbReference>
<evidence type="ECO:0000256" key="8">
    <source>
        <dbReference type="ARBA" id="ARBA00058118"/>
    </source>
</evidence>
<evidence type="ECO:0000256" key="10">
    <source>
        <dbReference type="NCBIfam" id="TIGR00112"/>
    </source>
</evidence>
<evidence type="ECO:0000256" key="9">
    <source>
        <dbReference type="HAMAP-Rule" id="MF_01925"/>
    </source>
</evidence>
<keyword evidence="3 9" id="KW-0963">Cytoplasm</keyword>
<dbReference type="Gene3D" id="3.40.50.720">
    <property type="entry name" value="NAD(P)-binding Rossmann-like Domain"/>
    <property type="match status" value="1"/>
</dbReference>
<comment type="function">
    <text evidence="8 9">Catalyzes the reduction of 1-pyrroline-5-carboxylate (PCA) to L-proline.</text>
</comment>
<dbReference type="UniPathway" id="UPA00098">
    <property type="reaction ID" value="UER00361"/>
</dbReference>
<comment type="caution">
    <text evidence="16">The sequence shown here is derived from an EMBL/GenBank/DDBJ whole genome shotgun (WGS) entry which is preliminary data.</text>
</comment>
<comment type="catalytic activity">
    <reaction evidence="9 12">
        <text>L-proline + NADP(+) = (S)-1-pyrroline-5-carboxylate + NADPH + 2 H(+)</text>
        <dbReference type="Rhea" id="RHEA:14109"/>
        <dbReference type="ChEBI" id="CHEBI:15378"/>
        <dbReference type="ChEBI" id="CHEBI:17388"/>
        <dbReference type="ChEBI" id="CHEBI:57783"/>
        <dbReference type="ChEBI" id="CHEBI:58349"/>
        <dbReference type="ChEBI" id="CHEBI:60039"/>
        <dbReference type="EC" id="1.5.1.2"/>
    </reaction>
</comment>
<comment type="catalytic activity">
    <reaction evidence="9">
        <text>L-proline + NAD(+) = (S)-1-pyrroline-5-carboxylate + NADH + 2 H(+)</text>
        <dbReference type="Rhea" id="RHEA:14105"/>
        <dbReference type="ChEBI" id="CHEBI:15378"/>
        <dbReference type="ChEBI" id="CHEBI:17388"/>
        <dbReference type="ChEBI" id="CHEBI:57540"/>
        <dbReference type="ChEBI" id="CHEBI:57945"/>
        <dbReference type="ChEBI" id="CHEBI:60039"/>
        <dbReference type="EC" id="1.5.1.2"/>
    </reaction>
</comment>
<dbReference type="GO" id="GO:0005737">
    <property type="term" value="C:cytoplasm"/>
    <property type="evidence" value="ECO:0007669"/>
    <property type="project" value="UniProtKB-SubCell"/>
</dbReference>
<dbReference type="Gene3D" id="1.10.3730.10">
    <property type="entry name" value="ProC C-terminal domain-like"/>
    <property type="match status" value="1"/>
</dbReference>
<gene>
    <name evidence="9" type="primary">proC</name>
    <name evidence="15" type="ORF">BS637_11725</name>
    <name evidence="16" type="ORF">BS638_07065</name>
</gene>
<dbReference type="FunFam" id="1.10.3730.10:FF:000001">
    <property type="entry name" value="Pyrroline-5-carboxylate reductase"/>
    <property type="match status" value="1"/>
</dbReference>
<name>A0A1S9I8B1_9CLOT</name>
<dbReference type="PANTHER" id="PTHR11645">
    <property type="entry name" value="PYRROLINE-5-CARBOXYLATE REDUCTASE"/>
    <property type="match status" value="1"/>
</dbReference>
<keyword evidence="6 9" id="KW-0521">NADP</keyword>
<dbReference type="HAMAP" id="MF_01925">
    <property type="entry name" value="P5C_reductase"/>
    <property type="match status" value="1"/>
</dbReference>
<protein>
    <recommendedName>
        <fullName evidence="9 10">Pyrroline-5-carboxylate reductase</fullName>
        <shortName evidence="9">P5C reductase</shortName>
        <shortName evidence="9">P5CR</shortName>
        <ecNumber evidence="9 10">1.5.1.2</ecNumber>
    </recommendedName>
    <alternativeName>
        <fullName evidence="9">PCA reductase</fullName>
    </alternativeName>
</protein>
<dbReference type="InterPro" id="IPR028939">
    <property type="entry name" value="P5C_Rdtase_cat_N"/>
</dbReference>
<comment type="pathway">
    <text evidence="9 12">Amino-acid biosynthesis; L-proline biosynthesis; L-proline from L-glutamate 5-semialdehyde: step 1/1.</text>
</comment>
<evidence type="ECO:0000256" key="7">
    <source>
        <dbReference type="ARBA" id="ARBA00023002"/>
    </source>
</evidence>
<dbReference type="EMBL" id="MRAD01000012">
    <property type="protein sequence ID" value="OOO61586.1"/>
    <property type="molecule type" value="Genomic_DNA"/>
</dbReference>
<dbReference type="PIRSF" id="PIRSF000193">
    <property type="entry name" value="Pyrrol-5-carb_rd"/>
    <property type="match status" value="1"/>
</dbReference>
<dbReference type="OrthoDB" id="9805754at2"/>
<dbReference type="GO" id="GO:0004735">
    <property type="term" value="F:pyrroline-5-carboxylate reductase activity"/>
    <property type="evidence" value="ECO:0007669"/>
    <property type="project" value="UniProtKB-UniRule"/>
</dbReference>
<dbReference type="GO" id="GO:0055129">
    <property type="term" value="P:L-proline biosynthetic process"/>
    <property type="evidence" value="ECO:0007669"/>
    <property type="project" value="UniProtKB-UniRule"/>
</dbReference>
<evidence type="ECO:0000256" key="5">
    <source>
        <dbReference type="ARBA" id="ARBA00022650"/>
    </source>
</evidence>
<keyword evidence="7 9" id="KW-0560">Oxidoreductase</keyword>
<evidence type="ECO:0000256" key="2">
    <source>
        <dbReference type="ARBA" id="ARBA00005525"/>
    </source>
</evidence>
<dbReference type="SUPFAM" id="SSF48179">
    <property type="entry name" value="6-phosphogluconate dehydrogenase C-terminal domain-like"/>
    <property type="match status" value="1"/>
</dbReference>
<reference evidence="15 17" key="1">
    <citation type="submission" date="2016-12" db="EMBL/GenBank/DDBJ databases">
        <title>Clostridium tepidum sp. nov., a close relative of Clostridium sporogenes and Clostridium botulinum Group I.</title>
        <authorList>
            <person name="Dobritsa A.P."/>
            <person name="Kutumbaka K."/>
            <person name="Werner K."/>
            <person name="Samadpour M."/>
        </authorList>
    </citation>
    <scope>NUCLEOTIDE SEQUENCE [LARGE SCALE GENOMIC DNA]</scope>
    <source>
        <strain evidence="15 17">PE</strain>
    </source>
</reference>
<organism evidence="16 18">
    <name type="scientific">Clostridium tepidum</name>
    <dbReference type="NCBI Taxonomy" id="1962263"/>
    <lineage>
        <taxon>Bacteria</taxon>
        <taxon>Bacillati</taxon>
        <taxon>Bacillota</taxon>
        <taxon>Clostridia</taxon>
        <taxon>Eubacteriales</taxon>
        <taxon>Clostridiaceae</taxon>
        <taxon>Clostridium</taxon>
    </lineage>
</organism>
<feature type="binding site" evidence="11">
    <location>
        <begin position="70"/>
        <end position="73"/>
    </location>
    <ligand>
        <name>NADP(+)</name>
        <dbReference type="ChEBI" id="CHEBI:58349"/>
    </ligand>
</feature>
<dbReference type="Proteomes" id="UP000190206">
    <property type="component" value="Unassembled WGS sequence"/>
</dbReference>